<keyword evidence="2" id="KW-1185">Reference proteome</keyword>
<reference evidence="2" key="1">
    <citation type="journal article" date="2019" name="Int. J. Syst. Evol. Microbiol.">
        <title>The Global Catalogue of Microorganisms (GCM) 10K type strain sequencing project: providing services to taxonomists for standard genome sequencing and annotation.</title>
        <authorList>
            <consortium name="The Broad Institute Genomics Platform"/>
            <consortium name="The Broad Institute Genome Sequencing Center for Infectious Disease"/>
            <person name="Wu L."/>
            <person name="Ma J."/>
        </authorList>
    </citation>
    <scope>NUCLEOTIDE SEQUENCE [LARGE SCALE GENOMIC DNA]</scope>
    <source>
        <strain evidence="2">CGMCC 4.7283</strain>
    </source>
</reference>
<comment type="caution">
    <text evidence="1">The sequence shown here is derived from an EMBL/GenBank/DDBJ whole genome shotgun (WGS) entry which is preliminary data.</text>
</comment>
<dbReference type="Proteomes" id="UP001595973">
    <property type="component" value="Unassembled WGS sequence"/>
</dbReference>
<dbReference type="RefSeq" id="WP_380718771.1">
    <property type="nucleotide sequence ID" value="NZ_JBHSGI010000024.1"/>
</dbReference>
<name>A0ABV9KJC6_9RHOB</name>
<dbReference type="EMBL" id="JBHSGI010000024">
    <property type="protein sequence ID" value="MFC4670113.1"/>
    <property type="molecule type" value="Genomic_DNA"/>
</dbReference>
<sequence>MAPRLAKLGSARDLLYPALTGIVFLLQPVRCDIGPKFTKHLEKATQIYKQIVSFHYVIPKFSEPTIIPRGEWRLCP</sequence>
<gene>
    <name evidence="1" type="ORF">ACFO5X_16235</name>
</gene>
<proteinExistence type="predicted"/>
<protein>
    <submittedName>
        <fullName evidence="1">Uncharacterized protein</fullName>
    </submittedName>
</protein>
<organism evidence="1 2">
    <name type="scientific">Seohaeicola nanhaiensis</name>
    <dbReference type="NCBI Taxonomy" id="1387282"/>
    <lineage>
        <taxon>Bacteria</taxon>
        <taxon>Pseudomonadati</taxon>
        <taxon>Pseudomonadota</taxon>
        <taxon>Alphaproteobacteria</taxon>
        <taxon>Rhodobacterales</taxon>
        <taxon>Roseobacteraceae</taxon>
        <taxon>Seohaeicola</taxon>
    </lineage>
</organism>
<evidence type="ECO:0000313" key="2">
    <source>
        <dbReference type="Proteomes" id="UP001595973"/>
    </source>
</evidence>
<evidence type="ECO:0000313" key="1">
    <source>
        <dbReference type="EMBL" id="MFC4670113.1"/>
    </source>
</evidence>
<accession>A0ABV9KJC6</accession>